<dbReference type="GO" id="GO:0003676">
    <property type="term" value="F:nucleic acid binding"/>
    <property type="evidence" value="ECO:0007669"/>
    <property type="project" value="InterPro"/>
</dbReference>
<comment type="catalytic activity">
    <reaction evidence="1">
        <text>Endonucleolytic cleavage to 5'-phosphomonoester.</text>
        <dbReference type="EC" id="3.1.26.4"/>
    </reaction>
</comment>
<organism evidence="10 11">
    <name type="scientific">Papiliotrema laurentii</name>
    <name type="common">Cryptococcus laurentii</name>
    <dbReference type="NCBI Taxonomy" id="5418"/>
    <lineage>
        <taxon>Eukaryota</taxon>
        <taxon>Fungi</taxon>
        <taxon>Dikarya</taxon>
        <taxon>Basidiomycota</taxon>
        <taxon>Agaricomycotina</taxon>
        <taxon>Tremellomycetes</taxon>
        <taxon>Tremellales</taxon>
        <taxon>Rhynchogastremaceae</taxon>
        <taxon>Papiliotrema</taxon>
    </lineage>
</organism>
<dbReference type="CDD" id="cd09280">
    <property type="entry name" value="RNase_HI_eukaryote_like"/>
    <property type="match status" value="1"/>
</dbReference>
<name>A0AAD9FWG6_PAPLA</name>
<evidence type="ECO:0000313" key="10">
    <source>
        <dbReference type="EMBL" id="KAK1927539.1"/>
    </source>
</evidence>
<dbReference type="AlphaFoldDB" id="A0AAD9FWG6"/>
<dbReference type="Pfam" id="PF00075">
    <property type="entry name" value="RNase_H"/>
    <property type="match status" value="1"/>
</dbReference>
<dbReference type="EC" id="3.1.26.4" evidence="3"/>
<evidence type="ECO:0000256" key="3">
    <source>
        <dbReference type="ARBA" id="ARBA00012180"/>
    </source>
</evidence>
<proteinExistence type="inferred from homology"/>
<dbReference type="EMBL" id="JAODAN010000001">
    <property type="protein sequence ID" value="KAK1927539.1"/>
    <property type="molecule type" value="Genomic_DNA"/>
</dbReference>
<dbReference type="GO" id="GO:0043137">
    <property type="term" value="P:DNA replication, removal of RNA primer"/>
    <property type="evidence" value="ECO:0007669"/>
    <property type="project" value="TreeGrafter"/>
</dbReference>
<evidence type="ECO:0000256" key="5">
    <source>
        <dbReference type="ARBA" id="ARBA00022723"/>
    </source>
</evidence>
<dbReference type="InterPro" id="IPR012337">
    <property type="entry name" value="RNaseH-like_sf"/>
</dbReference>
<evidence type="ECO:0000256" key="6">
    <source>
        <dbReference type="ARBA" id="ARBA00022759"/>
    </source>
</evidence>
<evidence type="ECO:0000256" key="2">
    <source>
        <dbReference type="ARBA" id="ARBA00005300"/>
    </source>
</evidence>
<keyword evidence="6" id="KW-0255">Endonuclease</keyword>
<dbReference type="InterPro" id="IPR036397">
    <property type="entry name" value="RNaseH_sf"/>
</dbReference>
<evidence type="ECO:0000256" key="4">
    <source>
        <dbReference type="ARBA" id="ARBA00022722"/>
    </source>
</evidence>
<evidence type="ECO:0000256" key="1">
    <source>
        <dbReference type="ARBA" id="ARBA00000077"/>
    </source>
</evidence>
<dbReference type="GO" id="GO:0004523">
    <property type="term" value="F:RNA-DNA hybrid ribonuclease activity"/>
    <property type="evidence" value="ECO:0007669"/>
    <property type="project" value="UniProtKB-EC"/>
</dbReference>
<dbReference type="Gene3D" id="3.30.420.10">
    <property type="entry name" value="Ribonuclease H-like superfamily/Ribonuclease H"/>
    <property type="match status" value="1"/>
</dbReference>
<dbReference type="PROSITE" id="PS50879">
    <property type="entry name" value="RNASE_H_1"/>
    <property type="match status" value="1"/>
</dbReference>
<reference evidence="10" key="1">
    <citation type="submission" date="2023-02" db="EMBL/GenBank/DDBJ databases">
        <title>Identification and recombinant expression of a fungal hydrolase from Papiliotrema laurentii that hydrolyzes apple cutin and clears colloidal polyester polyurethane.</title>
        <authorList>
            <consortium name="DOE Joint Genome Institute"/>
            <person name="Roman V.A."/>
            <person name="Bojanowski C."/>
            <person name="Crable B.R."/>
            <person name="Wagner D.N."/>
            <person name="Hung C.S."/>
            <person name="Nadeau L.J."/>
            <person name="Schratz L."/>
            <person name="Haridas S."/>
            <person name="Pangilinan J."/>
            <person name="Lipzen A."/>
            <person name="Na H."/>
            <person name="Yan M."/>
            <person name="Ng V."/>
            <person name="Grigoriev I.V."/>
            <person name="Spatafora J.W."/>
            <person name="Barlow D."/>
            <person name="Biffinger J."/>
            <person name="Kelley-Loughnane N."/>
            <person name="Varaljay V.A."/>
            <person name="Crookes-Goodson W.J."/>
        </authorList>
    </citation>
    <scope>NUCLEOTIDE SEQUENCE</scope>
    <source>
        <strain evidence="10">5307AH</strain>
    </source>
</reference>
<keyword evidence="11" id="KW-1185">Reference proteome</keyword>
<evidence type="ECO:0000259" key="9">
    <source>
        <dbReference type="PROSITE" id="PS50879"/>
    </source>
</evidence>
<keyword evidence="5" id="KW-0479">Metal-binding</keyword>
<dbReference type="SUPFAM" id="SSF53098">
    <property type="entry name" value="Ribonuclease H-like"/>
    <property type="match status" value="1"/>
</dbReference>
<dbReference type="GO" id="GO:0046872">
    <property type="term" value="F:metal ion binding"/>
    <property type="evidence" value="ECO:0007669"/>
    <property type="project" value="UniProtKB-KW"/>
</dbReference>
<keyword evidence="4" id="KW-0540">Nuclease</keyword>
<dbReference type="PANTHER" id="PTHR10642:SF26">
    <property type="entry name" value="RIBONUCLEASE H1"/>
    <property type="match status" value="1"/>
</dbReference>
<evidence type="ECO:0000256" key="7">
    <source>
        <dbReference type="ARBA" id="ARBA00022801"/>
    </source>
</evidence>
<accession>A0AAD9FWG6</accession>
<dbReference type="Proteomes" id="UP001182556">
    <property type="component" value="Unassembled WGS sequence"/>
</dbReference>
<dbReference type="InterPro" id="IPR002156">
    <property type="entry name" value="RNaseH_domain"/>
</dbReference>
<evidence type="ECO:0000313" key="11">
    <source>
        <dbReference type="Proteomes" id="UP001182556"/>
    </source>
</evidence>
<gene>
    <name evidence="10" type="ORF">DB88DRAFT_36704</name>
</gene>
<dbReference type="PANTHER" id="PTHR10642">
    <property type="entry name" value="RIBONUCLEASE H1"/>
    <property type="match status" value="1"/>
</dbReference>
<keyword evidence="7" id="KW-0378">Hydrolase</keyword>
<evidence type="ECO:0000256" key="8">
    <source>
        <dbReference type="SAM" id="MobiDB-lite"/>
    </source>
</evidence>
<comment type="caution">
    <text evidence="10">The sequence shown here is derived from an EMBL/GenBank/DDBJ whole genome shotgun (WGS) entry which is preliminary data.</text>
</comment>
<comment type="similarity">
    <text evidence="2">Belongs to the RNase H family.</text>
</comment>
<sequence length="246" mass="27791">MEVFQETATCSGCIHRWEWSRQRQTRSESGSGRMVGRRGRTTRQVSRDVQLRPQLIVSNLSERVPGELQTNNRGELLSVIRALETCPFPHIPLEIRTDSQYTIMCMTVYLPKWLRNGFLTASSNTPYSRGGARAGGDAGKKAVKNADMIKHLLVLLRRRDPKAMVRFKYVPGHAGVEGNEGADRLARMGAAMPPLPDRSDWLDPDDMEVEPVDTQETSQVDVEIDESWLMTPDELSQFEKGFTEEV</sequence>
<feature type="domain" description="RNase H type-1" evidence="9">
    <location>
        <begin position="2"/>
        <end position="191"/>
    </location>
</feature>
<feature type="region of interest" description="Disordered" evidence="8">
    <location>
        <begin position="24"/>
        <end position="46"/>
    </location>
</feature>
<protein>
    <recommendedName>
        <fullName evidence="3">ribonuclease H</fullName>
        <ecNumber evidence="3">3.1.26.4</ecNumber>
    </recommendedName>
</protein>
<dbReference type="InterPro" id="IPR050092">
    <property type="entry name" value="RNase_H"/>
</dbReference>